<protein>
    <submittedName>
        <fullName evidence="2">Protein sidekick-1</fullName>
    </submittedName>
</protein>
<dbReference type="InterPro" id="IPR036179">
    <property type="entry name" value="Ig-like_dom_sf"/>
</dbReference>
<dbReference type="Pfam" id="PF07686">
    <property type="entry name" value="V-set"/>
    <property type="match status" value="1"/>
</dbReference>
<dbReference type="SMART" id="SM00409">
    <property type="entry name" value="IG"/>
    <property type="match status" value="2"/>
</dbReference>
<dbReference type="Pfam" id="PF13927">
    <property type="entry name" value="Ig_3"/>
    <property type="match status" value="1"/>
</dbReference>
<dbReference type="InterPro" id="IPR013783">
    <property type="entry name" value="Ig-like_fold"/>
</dbReference>
<feature type="domain" description="Ig-like" evidence="1">
    <location>
        <begin position="145"/>
        <end position="245"/>
    </location>
</feature>
<sequence>MKKFTTSSFGQTHRQRRYEQLYPSHSHGYGVYHHHAHYSYEPIPGGNNYNTTVLEGDEAVLRCRLKEPAGRKITWLRRRDWHILSSNLQLYIQDERFQVTHPGGSDEWNMHIKPVQYSDAGSYECQVTDGEQVLSTFIHLRVKRPRALISGTRQYHMVPGSSLSINCTVIETRYPVRVVSWLKDDVPLTPPPPPLTPDADGPRLTVETHRGDVNTTSLLTLAAVGADDSGVYTCRARGAAPDSVKLFVDNADKTAAISRRNSTGSALSGRGPATWLLPVTACLLAR</sequence>
<dbReference type="GO" id="GO:0032589">
    <property type="term" value="C:neuron projection membrane"/>
    <property type="evidence" value="ECO:0007669"/>
    <property type="project" value="TreeGrafter"/>
</dbReference>
<dbReference type="Gene3D" id="2.60.40.10">
    <property type="entry name" value="Immunoglobulins"/>
    <property type="match status" value="2"/>
</dbReference>
<dbReference type="InterPro" id="IPR003599">
    <property type="entry name" value="Ig_sub"/>
</dbReference>
<evidence type="ECO:0000313" key="2">
    <source>
        <dbReference type="EMBL" id="KAF0293620.1"/>
    </source>
</evidence>
<name>A0A6A4VQD9_AMPAM</name>
<dbReference type="GO" id="GO:0050808">
    <property type="term" value="P:synapse organization"/>
    <property type="evidence" value="ECO:0007669"/>
    <property type="project" value="TreeGrafter"/>
</dbReference>
<feature type="domain" description="Ig-like" evidence="1">
    <location>
        <begin position="44"/>
        <end position="135"/>
    </location>
</feature>
<dbReference type="InterPro" id="IPR003598">
    <property type="entry name" value="Ig_sub2"/>
</dbReference>
<proteinExistence type="predicted"/>
<dbReference type="SMART" id="SM00408">
    <property type="entry name" value="IGc2"/>
    <property type="match status" value="2"/>
</dbReference>
<dbReference type="SUPFAM" id="SSF48726">
    <property type="entry name" value="Immunoglobulin"/>
    <property type="match status" value="2"/>
</dbReference>
<dbReference type="Proteomes" id="UP000440578">
    <property type="component" value="Unassembled WGS sequence"/>
</dbReference>
<dbReference type="InterPro" id="IPR007110">
    <property type="entry name" value="Ig-like_dom"/>
</dbReference>
<dbReference type="PANTHER" id="PTHR23279">
    <property type="entry name" value="DEFECTIVE PROBOSCIS EXTENSION RESPONSE DPR -RELATED"/>
    <property type="match status" value="1"/>
</dbReference>
<evidence type="ECO:0000259" key="1">
    <source>
        <dbReference type="PROSITE" id="PS50835"/>
    </source>
</evidence>
<dbReference type="PROSITE" id="PS50835">
    <property type="entry name" value="IG_LIKE"/>
    <property type="match status" value="2"/>
</dbReference>
<comment type="caution">
    <text evidence="2">The sequence shown here is derived from an EMBL/GenBank/DDBJ whole genome shotgun (WGS) entry which is preliminary data.</text>
</comment>
<dbReference type="PANTHER" id="PTHR23279:SF45">
    <property type="entry name" value="DEFECTIVE PROBOSCIS EXTENSION RESPONSE 12, ISOFORM C"/>
    <property type="match status" value="1"/>
</dbReference>
<dbReference type="InterPro" id="IPR013106">
    <property type="entry name" value="Ig_V-set"/>
</dbReference>
<organism evidence="2 3">
    <name type="scientific">Amphibalanus amphitrite</name>
    <name type="common">Striped barnacle</name>
    <name type="synonym">Balanus amphitrite</name>
    <dbReference type="NCBI Taxonomy" id="1232801"/>
    <lineage>
        <taxon>Eukaryota</taxon>
        <taxon>Metazoa</taxon>
        <taxon>Ecdysozoa</taxon>
        <taxon>Arthropoda</taxon>
        <taxon>Crustacea</taxon>
        <taxon>Multicrustacea</taxon>
        <taxon>Cirripedia</taxon>
        <taxon>Thoracica</taxon>
        <taxon>Thoracicalcarea</taxon>
        <taxon>Balanomorpha</taxon>
        <taxon>Balanoidea</taxon>
        <taxon>Balanidae</taxon>
        <taxon>Amphibalaninae</taxon>
        <taxon>Amphibalanus</taxon>
    </lineage>
</organism>
<keyword evidence="3" id="KW-1185">Reference proteome</keyword>
<dbReference type="AlphaFoldDB" id="A0A6A4VQD9"/>
<dbReference type="OrthoDB" id="10012075at2759"/>
<accession>A0A6A4VQD9</accession>
<gene>
    <name evidence="2" type="primary">SDK1_0</name>
    <name evidence="2" type="ORF">FJT64_008630</name>
</gene>
<evidence type="ECO:0000313" key="3">
    <source>
        <dbReference type="Proteomes" id="UP000440578"/>
    </source>
</evidence>
<dbReference type="EMBL" id="VIIS01001733">
    <property type="protein sequence ID" value="KAF0293620.1"/>
    <property type="molecule type" value="Genomic_DNA"/>
</dbReference>
<dbReference type="InterPro" id="IPR037448">
    <property type="entry name" value="Zig-8"/>
</dbReference>
<reference evidence="2 3" key="1">
    <citation type="submission" date="2019-07" db="EMBL/GenBank/DDBJ databases">
        <title>Draft genome assembly of a fouling barnacle, Amphibalanus amphitrite (Darwin, 1854): The first reference genome for Thecostraca.</title>
        <authorList>
            <person name="Kim W."/>
        </authorList>
    </citation>
    <scope>NUCLEOTIDE SEQUENCE [LARGE SCALE GENOMIC DNA]</scope>
    <source>
        <strain evidence="2">SNU_AA5</strain>
        <tissue evidence="2">Soma without cirri and trophi</tissue>
    </source>
</reference>
<dbReference type="CDD" id="cd00096">
    <property type="entry name" value="Ig"/>
    <property type="match status" value="1"/>
</dbReference>